<reference evidence="4 5" key="1">
    <citation type="submission" date="2017-01" db="EMBL/GenBank/DDBJ databases">
        <title>Genome sequence of Rhodoferax antarcticus ANT.BR, a psychrophilic purple nonsulfur bacterium from an Antarctic microbial mat.</title>
        <authorList>
            <person name="Baker J."/>
            <person name="Riester C."/>
            <person name="Skinner B."/>
            <person name="Newell A."/>
            <person name="Swingley W."/>
            <person name="Madigan M."/>
            <person name="Jung D."/>
            <person name="Asao M."/>
            <person name="Chen M."/>
            <person name="Loughlin P."/>
            <person name="Pan H."/>
            <person name="Lin S."/>
            <person name="Li N."/>
            <person name="Shaw J."/>
            <person name="Prado M."/>
            <person name="Sherman C."/>
            <person name="Li X."/>
            <person name="Tang J."/>
            <person name="Blankenship R."/>
            <person name="Zhao T."/>
            <person name="Touchman J."/>
            <person name="Sattley M."/>
        </authorList>
    </citation>
    <scope>NUCLEOTIDE SEQUENCE [LARGE SCALE GENOMIC DNA]</scope>
    <source>
        <strain evidence="4 5">ANT.BR</strain>
    </source>
</reference>
<feature type="transmembrane region" description="Helical" evidence="1">
    <location>
        <begin position="221"/>
        <end position="251"/>
    </location>
</feature>
<dbReference type="InterPro" id="IPR007621">
    <property type="entry name" value="TPM_dom"/>
</dbReference>
<name>A0A1Q8YFZ2_9BURK</name>
<evidence type="ECO:0000313" key="5">
    <source>
        <dbReference type="Proteomes" id="UP000185911"/>
    </source>
</evidence>
<dbReference type="AlphaFoldDB" id="A0A1Q8YFZ2"/>
<evidence type="ECO:0000256" key="1">
    <source>
        <dbReference type="SAM" id="Phobius"/>
    </source>
</evidence>
<dbReference type="PANTHER" id="PTHR30373">
    <property type="entry name" value="UPF0603 PROTEIN YGCG"/>
    <property type="match status" value="1"/>
</dbReference>
<comment type="caution">
    <text evidence="4">The sequence shown here is derived from an EMBL/GenBank/DDBJ whole genome shotgun (WGS) entry which is preliminary data.</text>
</comment>
<protein>
    <recommendedName>
        <fullName evidence="3">TPM domain-containing protein</fullName>
    </recommendedName>
</protein>
<keyword evidence="1" id="KW-0812">Transmembrane</keyword>
<keyword evidence="2" id="KW-0732">Signal</keyword>
<dbReference type="Proteomes" id="UP000185911">
    <property type="component" value="Unassembled WGS sequence"/>
</dbReference>
<keyword evidence="1" id="KW-1133">Transmembrane helix</keyword>
<feature type="domain" description="TPM" evidence="3">
    <location>
        <begin position="35"/>
        <end position="157"/>
    </location>
</feature>
<sequence>MTRFSSRLVAVLLGMWLLAGVAQAQQPVPALTARVMDLSGTLAPKARGALDTKLAGFEKESGSQIVVLMVSTTQPEDIASYTFRVADSWKIGRKAVGDGVLMVVAVQDRRVRIEVARTLEGAIPDLAAKRVIDEAITPRFREGDYAGGIDSGLNRLMGLVRGEALPSPPAASAAANGPFGNLFGLDLGNLLIFLLVAVPVIGAVAKSIFGARLGSVATGAVAGLIAFGMTASLLIGGLVGVGAVVVALLFATGNMPPGRGGGPGGLGGGLGGGGGFGGSSRGGFGGRGGGFSSGGGGGFGGGGASGGW</sequence>
<accession>A0A1Q8YFZ2</accession>
<feature type="signal peptide" evidence="2">
    <location>
        <begin position="1"/>
        <end position="24"/>
    </location>
</feature>
<dbReference type="RefSeq" id="WP_075586007.1">
    <property type="nucleotide sequence ID" value="NZ_MSYM01000011.1"/>
</dbReference>
<feature type="transmembrane region" description="Helical" evidence="1">
    <location>
        <begin position="190"/>
        <end position="209"/>
    </location>
</feature>
<evidence type="ECO:0000259" key="3">
    <source>
        <dbReference type="Pfam" id="PF04536"/>
    </source>
</evidence>
<dbReference type="Pfam" id="PF04536">
    <property type="entry name" value="TPM_phosphatase"/>
    <property type="match status" value="1"/>
</dbReference>
<organism evidence="4 5">
    <name type="scientific">Rhodoferax antarcticus ANT.BR</name>
    <dbReference type="NCBI Taxonomy" id="1111071"/>
    <lineage>
        <taxon>Bacteria</taxon>
        <taxon>Pseudomonadati</taxon>
        <taxon>Pseudomonadota</taxon>
        <taxon>Betaproteobacteria</taxon>
        <taxon>Burkholderiales</taxon>
        <taxon>Comamonadaceae</taxon>
        <taxon>Rhodoferax</taxon>
    </lineage>
</organism>
<dbReference type="PANTHER" id="PTHR30373:SF2">
    <property type="entry name" value="UPF0603 PROTEIN YGCG"/>
    <property type="match status" value="1"/>
</dbReference>
<keyword evidence="5" id="KW-1185">Reference proteome</keyword>
<gene>
    <name evidence="4" type="ORF">BLL52_1574</name>
</gene>
<dbReference type="STRING" id="81479.RA876_02370"/>
<keyword evidence="1" id="KW-0472">Membrane</keyword>
<dbReference type="EMBL" id="MSYM01000011">
    <property type="protein sequence ID" value="OLP06829.1"/>
    <property type="molecule type" value="Genomic_DNA"/>
</dbReference>
<dbReference type="Gene3D" id="3.10.310.50">
    <property type="match status" value="1"/>
</dbReference>
<evidence type="ECO:0000256" key="2">
    <source>
        <dbReference type="SAM" id="SignalP"/>
    </source>
</evidence>
<proteinExistence type="predicted"/>
<feature type="chain" id="PRO_5012751111" description="TPM domain-containing protein" evidence="2">
    <location>
        <begin position="25"/>
        <end position="308"/>
    </location>
</feature>
<evidence type="ECO:0000313" key="4">
    <source>
        <dbReference type="EMBL" id="OLP06829.1"/>
    </source>
</evidence>